<gene>
    <name evidence="2" type="ORF">mRhiFer1_009968</name>
</gene>
<name>A0A7J7YIK0_RHIFE</name>
<dbReference type="EMBL" id="JACAGC010000006">
    <property type="protein sequence ID" value="KAF6361742.1"/>
    <property type="molecule type" value="Genomic_DNA"/>
</dbReference>
<evidence type="ECO:0000313" key="2">
    <source>
        <dbReference type="EMBL" id="KAF6361742.1"/>
    </source>
</evidence>
<accession>A0A7J7YIK0</accession>
<dbReference type="Proteomes" id="UP000585614">
    <property type="component" value="Unassembled WGS sequence"/>
</dbReference>
<feature type="region of interest" description="Disordered" evidence="1">
    <location>
        <begin position="1"/>
        <end position="29"/>
    </location>
</feature>
<evidence type="ECO:0000313" key="3">
    <source>
        <dbReference type="Proteomes" id="UP000585614"/>
    </source>
</evidence>
<organism evidence="2 3">
    <name type="scientific">Rhinolophus ferrumequinum</name>
    <name type="common">Greater horseshoe bat</name>
    <dbReference type="NCBI Taxonomy" id="59479"/>
    <lineage>
        <taxon>Eukaryota</taxon>
        <taxon>Metazoa</taxon>
        <taxon>Chordata</taxon>
        <taxon>Craniata</taxon>
        <taxon>Vertebrata</taxon>
        <taxon>Euteleostomi</taxon>
        <taxon>Mammalia</taxon>
        <taxon>Eutheria</taxon>
        <taxon>Laurasiatheria</taxon>
        <taxon>Chiroptera</taxon>
        <taxon>Yinpterochiroptera</taxon>
        <taxon>Rhinolophoidea</taxon>
        <taxon>Rhinolophidae</taxon>
        <taxon>Rhinolophinae</taxon>
        <taxon>Rhinolophus</taxon>
    </lineage>
</organism>
<dbReference type="AlphaFoldDB" id="A0A7J7YIK0"/>
<sequence length="158" mass="17004">MTTVAGLALPEASRPLPGTPRTSTHLPLGRQSPKISMLATSNTDAIVGTYLYYKSLIVLKFKCNWHLVFLFATSDNSTQVQGALGGKTQWPAPTNTVTAPAWQAGELAPRQRDSPPRHARWCVATLPPGERVEEGAPPGPAPHDPTALLLPPHSLRPF</sequence>
<evidence type="ECO:0000256" key="1">
    <source>
        <dbReference type="SAM" id="MobiDB-lite"/>
    </source>
</evidence>
<reference evidence="2 3" key="1">
    <citation type="journal article" date="2020" name="Nature">
        <title>Six reference-quality genomes reveal evolution of bat adaptations.</title>
        <authorList>
            <person name="Jebb D."/>
            <person name="Huang Z."/>
            <person name="Pippel M."/>
            <person name="Hughes G.M."/>
            <person name="Lavrichenko K."/>
            <person name="Devanna P."/>
            <person name="Winkler S."/>
            <person name="Jermiin L.S."/>
            <person name="Skirmuntt E.C."/>
            <person name="Katzourakis A."/>
            <person name="Burkitt-Gray L."/>
            <person name="Ray D.A."/>
            <person name="Sullivan K.A.M."/>
            <person name="Roscito J.G."/>
            <person name="Kirilenko B.M."/>
            <person name="Davalos L.M."/>
            <person name="Corthals A.P."/>
            <person name="Power M.L."/>
            <person name="Jones G."/>
            <person name="Ransome R.D."/>
            <person name="Dechmann D.K.N."/>
            <person name="Locatelli A.G."/>
            <person name="Puechmaille S.J."/>
            <person name="Fedrigo O."/>
            <person name="Jarvis E.D."/>
            <person name="Hiller M."/>
            <person name="Vernes S.C."/>
            <person name="Myers E.W."/>
            <person name="Teeling E.C."/>
        </authorList>
    </citation>
    <scope>NUCLEOTIDE SEQUENCE [LARGE SCALE GENOMIC DNA]</scope>
    <source>
        <strain evidence="2">MRhiFer1</strain>
        <tissue evidence="2">Lung</tissue>
    </source>
</reference>
<protein>
    <submittedName>
        <fullName evidence="2">Uncharacterized protein</fullName>
    </submittedName>
</protein>
<feature type="region of interest" description="Disordered" evidence="1">
    <location>
        <begin position="127"/>
        <end position="158"/>
    </location>
</feature>
<comment type="caution">
    <text evidence="2">The sequence shown here is derived from an EMBL/GenBank/DDBJ whole genome shotgun (WGS) entry which is preliminary data.</text>
</comment>
<proteinExistence type="predicted"/>